<accession>A0A9N7ZAG0</accession>
<comment type="subcellular location">
    <subcellularLocation>
        <location evidence="1">Secreted</location>
        <location evidence="1">Extracellular space</location>
        <location evidence="1">Extracellular matrix</location>
    </subcellularLocation>
</comment>
<organism evidence="4 5">
    <name type="scientific">Pleuronectes platessa</name>
    <name type="common">European plaice</name>
    <dbReference type="NCBI Taxonomy" id="8262"/>
    <lineage>
        <taxon>Eukaryota</taxon>
        <taxon>Metazoa</taxon>
        <taxon>Chordata</taxon>
        <taxon>Craniata</taxon>
        <taxon>Vertebrata</taxon>
        <taxon>Euteleostomi</taxon>
        <taxon>Actinopterygii</taxon>
        <taxon>Neopterygii</taxon>
        <taxon>Teleostei</taxon>
        <taxon>Neoteleostei</taxon>
        <taxon>Acanthomorphata</taxon>
        <taxon>Carangaria</taxon>
        <taxon>Pleuronectiformes</taxon>
        <taxon>Pleuronectoidei</taxon>
        <taxon>Pleuronectidae</taxon>
        <taxon>Pleuronectes</taxon>
    </lineage>
</organism>
<dbReference type="AlphaFoldDB" id="A0A9N7ZAG0"/>
<feature type="compositionally biased region" description="Low complexity" evidence="3">
    <location>
        <begin position="98"/>
        <end position="109"/>
    </location>
</feature>
<dbReference type="PANTHER" id="PTHR24023:SF1082">
    <property type="entry name" value="COLLAGEN TRIPLE HELIX REPEAT"/>
    <property type="match status" value="1"/>
</dbReference>
<name>A0A9N7ZAG0_PLEPL</name>
<protein>
    <submittedName>
        <fullName evidence="4">Uncharacterized protein</fullName>
    </submittedName>
</protein>
<evidence type="ECO:0000256" key="2">
    <source>
        <dbReference type="ARBA" id="ARBA00022530"/>
    </source>
</evidence>
<dbReference type="Pfam" id="PF01391">
    <property type="entry name" value="Collagen"/>
    <property type="match status" value="1"/>
</dbReference>
<comment type="caution">
    <text evidence="4">The sequence shown here is derived from an EMBL/GenBank/DDBJ whole genome shotgun (WGS) entry which is preliminary data.</text>
</comment>
<evidence type="ECO:0000256" key="1">
    <source>
        <dbReference type="ARBA" id="ARBA00004498"/>
    </source>
</evidence>
<proteinExistence type="predicted"/>
<gene>
    <name evidence="4" type="ORF">PLEPLA_LOCUS42325</name>
</gene>
<dbReference type="GO" id="GO:0005615">
    <property type="term" value="C:extracellular space"/>
    <property type="evidence" value="ECO:0007669"/>
    <property type="project" value="TreeGrafter"/>
</dbReference>
<keyword evidence="2" id="KW-0272">Extracellular matrix</keyword>
<feature type="compositionally biased region" description="Basic residues" evidence="3">
    <location>
        <begin position="141"/>
        <end position="150"/>
    </location>
</feature>
<dbReference type="Proteomes" id="UP001153269">
    <property type="component" value="Unassembled WGS sequence"/>
</dbReference>
<dbReference type="InterPro" id="IPR050149">
    <property type="entry name" value="Collagen_superfamily"/>
</dbReference>
<sequence length="337" mass="36457">MERKDFRVSLEELDQRVTREIQVLPAPFTYIMEVMPEELKVNVVTEGHLESQVTWGTRGCEDLLANQEEPGLPGPQGHPGPKGYKGQPGGYNNFDINLLPGPKGTKGLPGPKGGRGLPGRPDYYCEPGVPGDPGDPGFKGSHGKKGHKGIKGSPGFPGAQGLIGDPGLKGDEGARGPCGFQGIPGFKGNKGPKGDSFVASGKGKLPLKVSMVTEDFLEILVLLEQQVGQDRMASLAPQETLDHKVLDIQDYLVPKVTLVLLDPKALRGPQDPKEIMVILAPQELVADQDLQVKLTIAVMKKRLDHLVQRVSQAPQEFQVSQEYMVSRELQDTLALKD</sequence>
<evidence type="ECO:0000313" key="5">
    <source>
        <dbReference type="Proteomes" id="UP001153269"/>
    </source>
</evidence>
<reference evidence="4" key="1">
    <citation type="submission" date="2020-03" db="EMBL/GenBank/DDBJ databases">
        <authorList>
            <person name="Weist P."/>
        </authorList>
    </citation>
    <scope>NUCLEOTIDE SEQUENCE</scope>
</reference>
<dbReference type="GO" id="GO:0031012">
    <property type="term" value="C:extracellular matrix"/>
    <property type="evidence" value="ECO:0007669"/>
    <property type="project" value="TreeGrafter"/>
</dbReference>
<dbReference type="InterPro" id="IPR008160">
    <property type="entry name" value="Collagen"/>
</dbReference>
<evidence type="ECO:0000256" key="3">
    <source>
        <dbReference type="SAM" id="MobiDB-lite"/>
    </source>
</evidence>
<keyword evidence="5" id="KW-1185">Reference proteome</keyword>
<dbReference type="EMBL" id="CADEAL010004217">
    <property type="protein sequence ID" value="CAB1454559.1"/>
    <property type="molecule type" value="Genomic_DNA"/>
</dbReference>
<dbReference type="PANTHER" id="PTHR24023">
    <property type="entry name" value="COLLAGEN ALPHA"/>
    <property type="match status" value="1"/>
</dbReference>
<keyword evidence="2" id="KW-0964">Secreted</keyword>
<evidence type="ECO:0000313" key="4">
    <source>
        <dbReference type="EMBL" id="CAB1454559.1"/>
    </source>
</evidence>
<feature type="region of interest" description="Disordered" evidence="3">
    <location>
        <begin position="65"/>
        <end position="176"/>
    </location>
</feature>